<evidence type="ECO:0000259" key="1">
    <source>
        <dbReference type="Pfam" id="PF10108"/>
    </source>
</evidence>
<dbReference type="Pfam" id="PF10108">
    <property type="entry name" value="DNA_pol_B_exo2"/>
    <property type="match status" value="1"/>
</dbReference>
<sequence>MICVFDVESVPDVEQIAAKMNLESKNNLEICQIAFKEQLEKSGSEFLPIFWHKIVAISSVICDDYGNFIKVGNFGKQGGEKEILEDFLGFINRKEPRLVSFNGRGFDIPVIMLRAMKYNLCAFGYYESENAAKTKSKWENYRMRYSEKWHTDLLDSLGHFGSVRNLNLDGVCKMLGIVGKYDVSGSDVYRLYYQDNDIDKINQYCQSDVLNTYWVYLKYAILKGELSIEDYAGILEKWSENLPKDMEYSKNFMQNIKQELAGLDIL</sequence>
<gene>
    <name evidence="2" type="primary">wlaX</name>
    <name evidence="2" type="ORF">NCTC13102_00788</name>
</gene>
<dbReference type="CDD" id="cd05782">
    <property type="entry name" value="DNA_polB_like1_exo"/>
    <property type="match status" value="1"/>
</dbReference>
<name>A0A2X3BBR3_9HELI</name>
<dbReference type="Gene3D" id="3.30.420.10">
    <property type="entry name" value="Ribonuclease H-like superfamily/Ribonuclease H"/>
    <property type="match status" value="1"/>
</dbReference>
<accession>A0A2X3BBR3</accession>
<protein>
    <submittedName>
        <fullName evidence="2">Polysaccharide biosynthesis protein WlaX</fullName>
    </submittedName>
</protein>
<dbReference type="EMBL" id="UAWL01000006">
    <property type="protein sequence ID" value="SQB98331.1"/>
    <property type="molecule type" value="Genomic_DNA"/>
</dbReference>
<organism evidence="2 3">
    <name type="scientific">Helicobacter fennelliae</name>
    <dbReference type="NCBI Taxonomy" id="215"/>
    <lineage>
        <taxon>Bacteria</taxon>
        <taxon>Pseudomonadati</taxon>
        <taxon>Campylobacterota</taxon>
        <taxon>Epsilonproteobacteria</taxon>
        <taxon>Campylobacterales</taxon>
        <taxon>Helicobacteraceae</taxon>
        <taxon>Helicobacter</taxon>
    </lineage>
</organism>
<dbReference type="InterPro" id="IPR012337">
    <property type="entry name" value="RNaseH-like_sf"/>
</dbReference>
<evidence type="ECO:0000313" key="2">
    <source>
        <dbReference type="EMBL" id="SQB98331.1"/>
    </source>
</evidence>
<dbReference type="Proteomes" id="UP000250166">
    <property type="component" value="Unassembled WGS sequence"/>
</dbReference>
<feature type="domain" description="Predicted 3'-5' exonuclease PolB-like" evidence="1">
    <location>
        <begin position="44"/>
        <end position="255"/>
    </location>
</feature>
<dbReference type="InterPro" id="IPR036397">
    <property type="entry name" value="RNaseH_sf"/>
</dbReference>
<dbReference type="GO" id="GO:0003676">
    <property type="term" value="F:nucleic acid binding"/>
    <property type="evidence" value="ECO:0007669"/>
    <property type="project" value="InterPro"/>
</dbReference>
<dbReference type="SUPFAM" id="SSF53098">
    <property type="entry name" value="Ribonuclease H-like"/>
    <property type="match status" value="1"/>
</dbReference>
<dbReference type="AlphaFoldDB" id="A0A2X3BBR3"/>
<evidence type="ECO:0000313" key="3">
    <source>
        <dbReference type="Proteomes" id="UP000250166"/>
    </source>
</evidence>
<dbReference type="RefSeq" id="WP_112058484.1">
    <property type="nucleotide sequence ID" value="NZ_UAWL01000006.1"/>
</dbReference>
<proteinExistence type="predicted"/>
<reference evidence="2 3" key="1">
    <citation type="submission" date="2018-06" db="EMBL/GenBank/DDBJ databases">
        <authorList>
            <consortium name="Pathogen Informatics"/>
            <person name="Doyle S."/>
        </authorList>
    </citation>
    <scope>NUCLEOTIDE SEQUENCE [LARGE SCALE GENOMIC DNA]</scope>
    <source>
        <strain evidence="2 3">NCTC13102</strain>
    </source>
</reference>
<dbReference type="InterPro" id="IPR019288">
    <property type="entry name" value="3'-5'_exonuclease_PolB-like"/>
</dbReference>